<proteinExistence type="predicted"/>
<dbReference type="EMBL" id="JACSDY010000007">
    <property type="protein sequence ID" value="KAF7423379.1"/>
    <property type="molecule type" value="Genomic_DNA"/>
</dbReference>
<reference evidence="1" key="1">
    <citation type="journal article" date="2020" name="G3 (Bethesda)">
        <title>High-Quality Assemblies for Three Invasive Social Wasps from the &lt;i&gt;Vespula&lt;/i&gt; Genus.</title>
        <authorList>
            <person name="Harrop T.W.R."/>
            <person name="Guhlin J."/>
            <person name="McLaughlin G.M."/>
            <person name="Permina E."/>
            <person name="Stockwell P."/>
            <person name="Gilligan J."/>
            <person name="Le Lec M.F."/>
            <person name="Gruber M.A.M."/>
            <person name="Quinn O."/>
            <person name="Lovegrove M."/>
            <person name="Duncan E.J."/>
            <person name="Remnant E.J."/>
            <person name="Van Eeckhoven J."/>
            <person name="Graham B."/>
            <person name="Knapp R.A."/>
            <person name="Langford K.W."/>
            <person name="Kronenberg Z."/>
            <person name="Press M.O."/>
            <person name="Eacker S.M."/>
            <person name="Wilson-Rankin E.E."/>
            <person name="Purcell J."/>
            <person name="Lester P.J."/>
            <person name="Dearden P.K."/>
        </authorList>
    </citation>
    <scope>NUCLEOTIDE SEQUENCE</scope>
    <source>
        <strain evidence="1">Volc-1</strain>
    </source>
</reference>
<dbReference type="Proteomes" id="UP000600918">
    <property type="component" value="Unassembled WGS sequence"/>
</dbReference>
<accession>A0A834U9A9</accession>
<name>A0A834U9A9_VESPE</name>
<comment type="caution">
    <text evidence="1">The sequence shown here is derived from an EMBL/GenBank/DDBJ whole genome shotgun (WGS) entry which is preliminary data.</text>
</comment>
<evidence type="ECO:0000313" key="2">
    <source>
        <dbReference type="Proteomes" id="UP000600918"/>
    </source>
</evidence>
<sequence>MRATVYGSFTICYTMHSANEQQTKEPEEHGFSLITLKLRITDHYSTATAATLGFNPIRLSTDKVLTEKATYPT</sequence>
<keyword evidence="2" id="KW-1185">Reference proteome</keyword>
<gene>
    <name evidence="1" type="ORF">H0235_008662</name>
</gene>
<evidence type="ECO:0000313" key="1">
    <source>
        <dbReference type="EMBL" id="KAF7423379.1"/>
    </source>
</evidence>
<organism evidence="1 2">
    <name type="scientific">Vespula pensylvanica</name>
    <name type="common">Western yellow jacket</name>
    <name type="synonym">Wasp</name>
    <dbReference type="NCBI Taxonomy" id="30213"/>
    <lineage>
        <taxon>Eukaryota</taxon>
        <taxon>Metazoa</taxon>
        <taxon>Ecdysozoa</taxon>
        <taxon>Arthropoda</taxon>
        <taxon>Hexapoda</taxon>
        <taxon>Insecta</taxon>
        <taxon>Pterygota</taxon>
        <taxon>Neoptera</taxon>
        <taxon>Endopterygota</taxon>
        <taxon>Hymenoptera</taxon>
        <taxon>Apocrita</taxon>
        <taxon>Aculeata</taxon>
        <taxon>Vespoidea</taxon>
        <taxon>Vespidae</taxon>
        <taxon>Vespinae</taxon>
        <taxon>Vespula</taxon>
    </lineage>
</organism>
<dbReference type="AlphaFoldDB" id="A0A834U9A9"/>
<protein>
    <submittedName>
        <fullName evidence="1">Uncharacterized protein</fullName>
    </submittedName>
</protein>